<comment type="caution">
    <text evidence="2">The sequence shown here is derived from an EMBL/GenBank/DDBJ whole genome shotgun (WGS) entry which is preliminary data.</text>
</comment>
<dbReference type="EMBL" id="JACOOR010000002">
    <property type="protein sequence ID" value="MBC5658798.1"/>
    <property type="molecule type" value="Genomic_DNA"/>
</dbReference>
<gene>
    <name evidence="2" type="ORF">H8S44_03300</name>
</gene>
<sequence length="253" mass="29920">MEKKQFDQNIEEVLLDAYRKKRSKEDIIRLAQERFGLSVLECKRIADAVEEQVEGELSDGEQGDKARYETRVFEFCPSQYFWKNLIFKLVFLVFLTLGLFRVERLFTRNLQTIIAVTMLVIIGLLVLFIHQFCRRSTSKVRIEPGKLNYSYYTLRYMNGEELERAPVAEIWGFCMNHYLDQIREVKELGPYIVVKGKIHLQVTDSRYAFRHDRVMRVKELKSVAIPKYFGDNRELFECLQLYVTPGMEKGESK</sequence>
<evidence type="ECO:0000256" key="1">
    <source>
        <dbReference type="SAM" id="Phobius"/>
    </source>
</evidence>
<feature type="transmembrane region" description="Helical" evidence="1">
    <location>
        <begin position="112"/>
        <end position="132"/>
    </location>
</feature>
<protein>
    <submittedName>
        <fullName evidence="2">Uncharacterized protein</fullName>
    </submittedName>
</protein>
<dbReference type="RefSeq" id="WP_186873264.1">
    <property type="nucleotide sequence ID" value="NZ_JACOOR010000002.1"/>
</dbReference>
<dbReference type="AlphaFoldDB" id="A0A923LAN6"/>
<keyword evidence="1" id="KW-0812">Transmembrane</keyword>
<accession>A0A923LAN6</accession>
<name>A0A923LAN6_9FIRM</name>
<feature type="transmembrane region" description="Helical" evidence="1">
    <location>
        <begin position="80"/>
        <end position="100"/>
    </location>
</feature>
<evidence type="ECO:0000313" key="2">
    <source>
        <dbReference type="EMBL" id="MBC5658798.1"/>
    </source>
</evidence>
<dbReference type="Proteomes" id="UP000649345">
    <property type="component" value="Unassembled WGS sequence"/>
</dbReference>
<keyword evidence="1" id="KW-0472">Membrane</keyword>
<keyword evidence="3" id="KW-1185">Reference proteome</keyword>
<evidence type="ECO:0000313" key="3">
    <source>
        <dbReference type="Proteomes" id="UP000649345"/>
    </source>
</evidence>
<keyword evidence="1" id="KW-1133">Transmembrane helix</keyword>
<reference evidence="2" key="1">
    <citation type="submission" date="2020-08" db="EMBL/GenBank/DDBJ databases">
        <title>Genome public.</title>
        <authorList>
            <person name="Liu C."/>
            <person name="Sun Q."/>
        </authorList>
    </citation>
    <scope>NUCLEOTIDE SEQUENCE</scope>
    <source>
        <strain evidence="2">NSJ-68</strain>
    </source>
</reference>
<organism evidence="2 3">
    <name type="scientific">Anaerosacchariphilus hominis</name>
    <dbReference type="NCBI Taxonomy" id="2763017"/>
    <lineage>
        <taxon>Bacteria</taxon>
        <taxon>Bacillati</taxon>
        <taxon>Bacillota</taxon>
        <taxon>Clostridia</taxon>
        <taxon>Lachnospirales</taxon>
        <taxon>Lachnospiraceae</taxon>
        <taxon>Anaerosacchariphilus</taxon>
    </lineage>
</organism>
<proteinExistence type="predicted"/>